<dbReference type="PROSITE" id="PS50181">
    <property type="entry name" value="FBOX"/>
    <property type="match status" value="1"/>
</dbReference>
<protein>
    <submittedName>
        <fullName evidence="3">SconB_1 protein</fullName>
    </submittedName>
</protein>
<feature type="domain" description="F-box" evidence="2">
    <location>
        <begin position="23"/>
        <end position="69"/>
    </location>
</feature>
<evidence type="ECO:0000259" key="2">
    <source>
        <dbReference type="PROSITE" id="PS50181"/>
    </source>
</evidence>
<gene>
    <name evidence="3" type="primary">sconB_1</name>
    <name evidence="3" type="ORF">g.34244</name>
</gene>
<accession>A0A0C9RFV8</accession>
<organism evidence="3">
    <name type="scientific">Fopius arisanus</name>
    <dbReference type="NCBI Taxonomy" id="64838"/>
    <lineage>
        <taxon>Eukaryota</taxon>
        <taxon>Metazoa</taxon>
        <taxon>Ecdysozoa</taxon>
        <taxon>Arthropoda</taxon>
        <taxon>Hexapoda</taxon>
        <taxon>Insecta</taxon>
        <taxon>Pterygota</taxon>
        <taxon>Neoptera</taxon>
        <taxon>Endopterygota</taxon>
        <taxon>Hymenoptera</taxon>
        <taxon>Apocrita</taxon>
        <taxon>Ichneumonoidea</taxon>
        <taxon>Braconidae</taxon>
        <taxon>Opiinae</taxon>
        <taxon>Fopius</taxon>
    </lineage>
</organism>
<dbReference type="InterPro" id="IPR001810">
    <property type="entry name" value="F-box_dom"/>
</dbReference>
<dbReference type="SUPFAM" id="SSF81383">
    <property type="entry name" value="F-box domain"/>
    <property type="match status" value="1"/>
</dbReference>
<dbReference type="Pfam" id="PF12937">
    <property type="entry name" value="F-box-like"/>
    <property type="match status" value="1"/>
</dbReference>
<name>A0A0C9RFV8_9HYME</name>
<sequence>MLVRSMKLFGNLISLFGLGKPNLDPIANLPVEVTHSIFRMLDPNSLLNAARVSKEWFYVCRGDSHLRATARRHLRKEKRLAYGFDQCTRFSALKRLKSYRSDRRELHVVPAPVVFTFGAAGIFSGRTAPKNAGHSGPQSKVEAKRMTTQLR</sequence>
<dbReference type="AlphaFoldDB" id="A0A0C9RFV8"/>
<dbReference type="EMBL" id="GBYB01012032">
    <property type="protein sequence ID" value="JAG81799.1"/>
    <property type="molecule type" value="Transcribed_RNA"/>
</dbReference>
<proteinExistence type="predicted"/>
<dbReference type="Gene3D" id="1.20.1280.50">
    <property type="match status" value="1"/>
</dbReference>
<dbReference type="InterPro" id="IPR036047">
    <property type="entry name" value="F-box-like_dom_sf"/>
</dbReference>
<feature type="region of interest" description="Disordered" evidence="1">
    <location>
        <begin position="128"/>
        <end position="151"/>
    </location>
</feature>
<dbReference type="SMART" id="SM00256">
    <property type="entry name" value="FBOX"/>
    <property type="match status" value="1"/>
</dbReference>
<evidence type="ECO:0000256" key="1">
    <source>
        <dbReference type="SAM" id="MobiDB-lite"/>
    </source>
</evidence>
<reference evidence="3" key="1">
    <citation type="submission" date="2015-01" db="EMBL/GenBank/DDBJ databases">
        <title>Transcriptome Assembly of Fopius arisanus.</title>
        <authorList>
            <person name="Geib S."/>
        </authorList>
    </citation>
    <scope>NUCLEOTIDE SEQUENCE</scope>
</reference>
<evidence type="ECO:0000313" key="3">
    <source>
        <dbReference type="EMBL" id="JAG81799.1"/>
    </source>
</evidence>